<dbReference type="InterPro" id="IPR003593">
    <property type="entry name" value="AAA+_ATPase"/>
</dbReference>
<dbReference type="NCBIfam" id="TIGR02142">
    <property type="entry name" value="modC_ABC"/>
    <property type="match status" value="1"/>
</dbReference>
<dbReference type="OrthoDB" id="9802264at2"/>
<comment type="caution">
    <text evidence="7">The sequence shown here is derived from an EMBL/GenBank/DDBJ whole genome shotgun (WGS) entry which is preliminary data.</text>
</comment>
<dbReference type="InterPro" id="IPR050334">
    <property type="entry name" value="Molybdenum_import_ModC"/>
</dbReference>
<keyword evidence="2" id="KW-0547">Nucleotide-binding</keyword>
<dbReference type="AlphaFoldDB" id="K6YDA8"/>
<keyword evidence="7" id="KW-0378">Hydrolase</keyword>
<evidence type="ECO:0000256" key="3">
    <source>
        <dbReference type="ARBA" id="ARBA00022840"/>
    </source>
</evidence>
<dbReference type="InterPro" id="IPR027417">
    <property type="entry name" value="P-loop_NTPase"/>
</dbReference>
<dbReference type="PANTHER" id="PTHR43514">
    <property type="entry name" value="ABC TRANSPORTER I FAMILY MEMBER 10"/>
    <property type="match status" value="1"/>
</dbReference>
<gene>
    <name evidence="7" type="primary">modC</name>
    <name evidence="7" type="ORF">GLIP_2005</name>
</gene>
<dbReference type="SUPFAM" id="SSF50331">
    <property type="entry name" value="MOP-like"/>
    <property type="match status" value="1"/>
</dbReference>
<protein>
    <submittedName>
        <fullName evidence="7">Molybdate transport system ATP-binding protein</fullName>
        <ecNumber evidence="7">3.6.3.29</ecNumber>
    </submittedName>
</protein>
<evidence type="ECO:0000259" key="5">
    <source>
        <dbReference type="PROSITE" id="PS50893"/>
    </source>
</evidence>
<organism evidence="7 8">
    <name type="scientific">Aliiglaciecola lipolytica E3</name>
    <dbReference type="NCBI Taxonomy" id="1127673"/>
    <lineage>
        <taxon>Bacteria</taxon>
        <taxon>Pseudomonadati</taxon>
        <taxon>Pseudomonadota</taxon>
        <taxon>Gammaproteobacteria</taxon>
        <taxon>Alteromonadales</taxon>
        <taxon>Alteromonadaceae</taxon>
        <taxon>Aliiglaciecola</taxon>
    </lineage>
</organism>
<dbReference type="InterPro" id="IPR008995">
    <property type="entry name" value="Mo/tungstate-bd_C_term_dom"/>
</dbReference>
<dbReference type="Pfam" id="PF00005">
    <property type="entry name" value="ABC_tran"/>
    <property type="match status" value="1"/>
</dbReference>
<sequence>MSLLVRFTKQVGDKHVDKANIKLDVEINSRGVTAVFGPSGAGKTTLLRVIAGLEKLPDAKVKFNHQVWQDADTFIAPEHRHIGMVFQHPSLFEHLNVEQNIYFSEKLKANRNRKKHIDISQIITLLQLTPLLKRTPNTLSGGEQQRVAIARALATQPDLLLMDEPLSALDEKLKSEFLAYLEKLLIQLSIPVVYVSHSKAELARLSSQVVLINRGEVVGQGPSANVLTDLNQPLMLSSDLQTVLHGEVKAFDTQNQVAEIDTDAGPLYLSQISNSVGEHLKVVIHAKDVSVALSNAQDTSILNILPATVEEFKFTENASVILKLRVGRRFILSQITQKSFNQLKIVKQLPLFAQIKAVVLAEIHV</sequence>
<dbReference type="InterPro" id="IPR011868">
    <property type="entry name" value="ModC_ABC_ATP-bd"/>
</dbReference>
<dbReference type="eggNOG" id="COG4148">
    <property type="taxonomic scope" value="Bacteria"/>
</dbReference>
<dbReference type="Gene3D" id="3.40.50.300">
    <property type="entry name" value="P-loop containing nucleotide triphosphate hydrolases"/>
    <property type="match status" value="1"/>
</dbReference>
<dbReference type="PANTHER" id="PTHR43514:SF10">
    <property type="entry name" value="MOLYBDENUM IMPORT ATP-BINDING PROTEIN MODC 2"/>
    <property type="match status" value="1"/>
</dbReference>
<dbReference type="Gene3D" id="2.40.50.100">
    <property type="match status" value="1"/>
</dbReference>
<dbReference type="PROSITE" id="PS00211">
    <property type="entry name" value="ABC_TRANSPORTER_1"/>
    <property type="match status" value="1"/>
</dbReference>
<dbReference type="SUPFAM" id="SSF52540">
    <property type="entry name" value="P-loop containing nucleoside triphosphate hydrolases"/>
    <property type="match status" value="1"/>
</dbReference>
<feature type="domain" description="Mop" evidence="6">
    <location>
        <begin position="298"/>
        <end position="364"/>
    </location>
</feature>
<evidence type="ECO:0000259" key="6">
    <source>
        <dbReference type="PROSITE" id="PS51866"/>
    </source>
</evidence>
<dbReference type="InterPro" id="IPR004606">
    <property type="entry name" value="Mop_domain"/>
</dbReference>
<dbReference type="SMART" id="SM00382">
    <property type="entry name" value="AAA"/>
    <property type="match status" value="1"/>
</dbReference>
<reference evidence="7 8" key="1">
    <citation type="journal article" date="2017" name="Antonie Van Leeuwenhoek">
        <title>Rhizobium rhizosphaerae sp. nov., a novel species isolated from rice rhizosphere.</title>
        <authorList>
            <person name="Zhao J.J."/>
            <person name="Zhang J."/>
            <person name="Zhang R.J."/>
            <person name="Zhang C.W."/>
            <person name="Yin H.Q."/>
            <person name="Zhang X.X."/>
        </authorList>
    </citation>
    <scope>NUCLEOTIDE SEQUENCE [LARGE SCALE GENOMIC DNA]</scope>
    <source>
        <strain evidence="7 8">E3</strain>
    </source>
</reference>
<keyword evidence="4" id="KW-0500">Molybdenum</keyword>
<dbReference type="GO" id="GO:0016887">
    <property type="term" value="F:ATP hydrolysis activity"/>
    <property type="evidence" value="ECO:0007669"/>
    <property type="project" value="InterPro"/>
</dbReference>
<proteinExistence type="predicted"/>
<feature type="domain" description="ABC transporter" evidence="5">
    <location>
        <begin position="5"/>
        <end position="239"/>
    </location>
</feature>
<dbReference type="GO" id="GO:0005524">
    <property type="term" value="F:ATP binding"/>
    <property type="evidence" value="ECO:0007669"/>
    <property type="project" value="UniProtKB-KW"/>
</dbReference>
<dbReference type="PROSITE" id="PS50893">
    <property type="entry name" value="ABC_TRANSPORTER_2"/>
    <property type="match status" value="1"/>
</dbReference>
<dbReference type="RefSeq" id="WP_008844449.1">
    <property type="nucleotide sequence ID" value="NZ_BAEN01000038.1"/>
</dbReference>
<keyword evidence="8" id="KW-1185">Reference proteome</keyword>
<keyword evidence="3 7" id="KW-0067">ATP-binding</keyword>
<dbReference type="InterPro" id="IPR017871">
    <property type="entry name" value="ABC_transporter-like_CS"/>
</dbReference>
<dbReference type="GO" id="GO:0140359">
    <property type="term" value="F:ABC-type transporter activity"/>
    <property type="evidence" value="ECO:0007669"/>
    <property type="project" value="InterPro"/>
</dbReference>
<dbReference type="Proteomes" id="UP000006334">
    <property type="component" value="Unassembled WGS sequence"/>
</dbReference>
<dbReference type="EMBL" id="BAEN01000038">
    <property type="protein sequence ID" value="GAC14633.1"/>
    <property type="molecule type" value="Genomic_DNA"/>
</dbReference>
<dbReference type="GO" id="GO:0015098">
    <property type="term" value="F:molybdate ion transmembrane transporter activity"/>
    <property type="evidence" value="ECO:0007669"/>
    <property type="project" value="InterPro"/>
</dbReference>
<evidence type="ECO:0000313" key="7">
    <source>
        <dbReference type="EMBL" id="GAC14633.1"/>
    </source>
</evidence>
<evidence type="ECO:0000256" key="4">
    <source>
        <dbReference type="PROSITE-ProRule" id="PRU01213"/>
    </source>
</evidence>
<dbReference type="InterPro" id="IPR003439">
    <property type="entry name" value="ABC_transporter-like_ATP-bd"/>
</dbReference>
<keyword evidence="1" id="KW-0813">Transport</keyword>
<dbReference type="STRING" id="1127673.GLIP_2005"/>
<evidence type="ECO:0000256" key="2">
    <source>
        <dbReference type="ARBA" id="ARBA00022741"/>
    </source>
</evidence>
<evidence type="ECO:0000313" key="8">
    <source>
        <dbReference type="Proteomes" id="UP000006334"/>
    </source>
</evidence>
<dbReference type="EC" id="3.6.3.29" evidence="7"/>
<accession>K6YDA8</accession>
<name>K6YDA8_9ALTE</name>
<evidence type="ECO:0000256" key="1">
    <source>
        <dbReference type="ARBA" id="ARBA00022448"/>
    </source>
</evidence>
<dbReference type="PROSITE" id="PS51866">
    <property type="entry name" value="MOP"/>
    <property type="match status" value="1"/>
</dbReference>
<dbReference type="GO" id="GO:0016020">
    <property type="term" value="C:membrane"/>
    <property type="evidence" value="ECO:0007669"/>
    <property type="project" value="InterPro"/>
</dbReference>